<dbReference type="Pfam" id="PF00202">
    <property type="entry name" value="Aminotran_3"/>
    <property type="match status" value="1"/>
</dbReference>
<dbReference type="RefSeq" id="WP_121443752.1">
    <property type="nucleotide sequence ID" value="NZ_RBIJ01000001.1"/>
</dbReference>
<dbReference type="InterPro" id="IPR049704">
    <property type="entry name" value="Aminotrans_3_PPA_site"/>
</dbReference>
<dbReference type="InterPro" id="IPR015424">
    <property type="entry name" value="PyrdxlP-dep_Trfase"/>
</dbReference>
<dbReference type="PIRSF" id="PIRSF000521">
    <property type="entry name" value="Transaminase_4ab_Lys_Orn"/>
    <property type="match status" value="1"/>
</dbReference>
<dbReference type="OrthoDB" id="9801052at2"/>
<dbReference type="PANTHER" id="PTHR11986">
    <property type="entry name" value="AMINOTRANSFERASE CLASS III"/>
    <property type="match status" value="1"/>
</dbReference>
<dbReference type="GO" id="GO:0006526">
    <property type="term" value="P:L-arginine biosynthetic process"/>
    <property type="evidence" value="ECO:0007669"/>
    <property type="project" value="UniProtKB-ARBA"/>
</dbReference>
<accession>A0A660L4A2</accession>
<protein>
    <submittedName>
        <fullName evidence="8">Acetylornithine aminotransferase/acetylornithine/N-succinyldiaminopimelate aminotransferase</fullName>
    </submittedName>
</protein>
<dbReference type="Gene3D" id="3.90.1150.10">
    <property type="entry name" value="Aspartate Aminotransferase, domain 1"/>
    <property type="match status" value="1"/>
</dbReference>
<dbReference type="NCBIfam" id="TIGR00707">
    <property type="entry name" value="argD"/>
    <property type="match status" value="1"/>
</dbReference>
<dbReference type="GO" id="GO:0030170">
    <property type="term" value="F:pyridoxal phosphate binding"/>
    <property type="evidence" value="ECO:0007669"/>
    <property type="project" value="InterPro"/>
</dbReference>
<dbReference type="Gene3D" id="3.40.640.10">
    <property type="entry name" value="Type I PLP-dependent aspartate aminotransferase-like (Major domain)"/>
    <property type="match status" value="1"/>
</dbReference>
<keyword evidence="4 8" id="KW-0808">Transferase</keyword>
<comment type="similarity">
    <text evidence="7">Belongs to the class-III pyridoxal-phosphate-dependent aminotransferase family.</text>
</comment>
<proteinExistence type="inferred from homology"/>
<evidence type="ECO:0000256" key="1">
    <source>
        <dbReference type="ARBA" id="ARBA00001933"/>
    </source>
</evidence>
<evidence type="ECO:0000256" key="6">
    <source>
        <dbReference type="ARBA" id="ARBA00029440"/>
    </source>
</evidence>
<dbReference type="NCBIfam" id="NF002325">
    <property type="entry name" value="PRK01278.1"/>
    <property type="match status" value="1"/>
</dbReference>
<dbReference type="InterPro" id="IPR005814">
    <property type="entry name" value="Aminotrans_3"/>
</dbReference>
<keyword evidence="2 8" id="KW-0032">Aminotransferase</keyword>
<keyword evidence="5 7" id="KW-0663">Pyridoxal phosphate</keyword>
<evidence type="ECO:0000256" key="7">
    <source>
        <dbReference type="RuleBase" id="RU003560"/>
    </source>
</evidence>
<evidence type="ECO:0000256" key="5">
    <source>
        <dbReference type="ARBA" id="ARBA00022898"/>
    </source>
</evidence>
<reference evidence="8 9" key="1">
    <citation type="submission" date="2018-10" db="EMBL/GenBank/DDBJ databases">
        <title>Genomic Encyclopedia of Type Strains, Phase IV (KMG-IV): sequencing the most valuable type-strain genomes for metagenomic binning, comparative biology and taxonomic classification.</title>
        <authorList>
            <person name="Goeker M."/>
        </authorList>
    </citation>
    <scope>NUCLEOTIDE SEQUENCE [LARGE SCALE GENOMIC DNA]</scope>
    <source>
        <strain evidence="8 9">DSM 22653</strain>
    </source>
</reference>
<evidence type="ECO:0000256" key="3">
    <source>
        <dbReference type="ARBA" id="ARBA00022605"/>
    </source>
</evidence>
<dbReference type="FunFam" id="3.40.640.10:FF:000004">
    <property type="entry name" value="Acetylornithine aminotransferase"/>
    <property type="match status" value="1"/>
</dbReference>
<keyword evidence="3" id="KW-0028">Amino-acid biosynthesis</keyword>
<dbReference type="GO" id="GO:0008483">
    <property type="term" value="F:transaminase activity"/>
    <property type="evidence" value="ECO:0007669"/>
    <property type="project" value="UniProtKB-KW"/>
</dbReference>
<comment type="pathway">
    <text evidence="6">Amino-acid biosynthesis.</text>
</comment>
<comment type="caution">
    <text evidence="8">The sequence shown here is derived from an EMBL/GenBank/DDBJ whole genome shotgun (WGS) entry which is preliminary data.</text>
</comment>
<dbReference type="PROSITE" id="PS00600">
    <property type="entry name" value="AA_TRANSFER_CLASS_3"/>
    <property type="match status" value="1"/>
</dbReference>
<evidence type="ECO:0000256" key="4">
    <source>
        <dbReference type="ARBA" id="ARBA00022679"/>
    </source>
</evidence>
<dbReference type="EMBL" id="RBIJ01000001">
    <property type="protein sequence ID" value="RKQ88861.1"/>
    <property type="molecule type" value="Genomic_DNA"/>
</dbReference>
<dbReference type="InterPro" id="IPR004636">
    <property type="entry name" value="AcOrn/SuccOrn_fam"/>
</dbReference>
<evidence type="ECO:0000256" key="2">
    <source>
        <dbReference type="ARBA" id="ARBA00022576"/>
    </source>
</evidence>
<keyword evidence="9" id="KW-1185">Reference proteome</keyword>
<evidence type="ECO:0000313" key="8">
    <source>
        <dbReference type="EMBL" id="RKQ88861.1"/>
    </source>
</evidence>
<dbReference type="InterPro" id="IPR015421">
    <property type="entry name" value="PyrdxlP-dep_Trfase_major"/>
</dbReference>
<dbReference type="SUPFAM" id="SSF53383">
    <property type="entry name" value="PLP-dependent transferases"/>
    <property type="match status" value="1"/>
</dbReference>
<dbReference type="PANTHER" id="PTHR11986:SF79">
    <property type="entry name" value="ACETYLORNITHINE AMINOTRANSFERASE, MITOCHONDRIAL"/>
    <property type="match status" value="1"/>
</dbReference>
<sequence>MNEGDVRAFSSAPFLPVYRRYPLRIVRGEGAYVWDDRGRRYLDFTSGVAVLNLGHVPPSVRRALEEQLGRVWHVSNLFWNEPGERLAERLVALTFPGGVFFANSGAEAVEAALKLARRYAYFARGLREGEGEFVAFTRSFHGRTIGALSVTGRPVFHEGYTPLWSSVRFLPYNSLDALEEIVPERTYAVIVELVQGEGGVYPADPEWVRALLARVRPHGVPVIVDEVQTGVGRTGPLWAYEAYGFTPDILTSAKGLGSGFPVAAMVAREPFAEAFVPGSHGSTFGGGPLAATAALATLEVVADPAFLADSQRRADLFRRGLEEIAHEDGRFLVRGRGWLLGLDFGHPVGEVVDRLREEESVLVLTAGESVVRVLPPLIAGEAEIDTFLAALRRVLRRLGS</sequence>
<gene>
    <name evidence="8" type="ORF">C7438_0509</name>
</gene>
<dbReference type="Proteomes" id="UP000267019">
    <property type="component" value="Unassembled WGS sequence"/>
</dbReference>
<dbReference type="AlphaFoldDB" id="A0A660L4A2"/>
<dbReference type="InterPro" id="IPR050103">
    <property type="entry name" value="Class-III_PLP-dep_AT"/>
</dbReference>
<dbReference type="InterPro" id="IPR015422">
    <property type="entry name" value="PyrdxlP-dep_Trfase_small"/>
</dbReference>
<organism evidence="8 9">
    <name type="scientific">Brockia lithotrophica</name>
    <dbReference type="NCBI Taxonomy" id="933949"/>
    <lineage>
        <taxon>Bacteria</taxon>
        <taxon>Bacillati</taxon>
        <taxon>Bacillota</taxon>
        <taxon>Bacilli</taxon>
        <taxon>Bacillales</taxon>
        <taxon>Bacillales Family X. Incertae Sedis</taxon>
        <taxon>Brockia</taxon>
    </lineage>
</organism>
<comment type="cofactor">
    <cofactor evidence="1">
        <name>pyridoxal 5'-phosphate</name>
        <dbReference type="ChEBI" id="CHEBI:597326"/>
    </cofactor>
</comment>
<name>A0A660L4A2_9BACL</name>
<dbReference type="CDD" id="cd00610">
    <property type="entry name" value="OAT_like"/>
    <property type="match status" value="1"/>
</dbReference>
<evidence type="ECO:0000313" key="9">
    <source>
        <dbReference type="Proteomes" id="UP000267019"/>
    </source>
</evidence>
<dbReference type="GO" id="GO:0042802">
    <property type="term" value="F:identical protein binding"/>
    <property type="evidence" value="ECO:0007669"/>
    <property type="project" value="TreeGrafter"/>
</dbReference>